<evidence type="ECO:0000256" key="21">
    <source>
        <dbReference type="PROSITE-ProRule" id="PRU10141"/>
    </source>
</evidence>
<dbReference type="SUPFAM" id="SSF56112">
    <property type="entry name" value="Protein kinase-like (PK-like)"/>
    <property type="match status" value="1"/>
</dbReference>
<dbReference type="InterPro" id="IPR008266">
    <property type="entry name" value="Tyr_kinase_AS"/>
</dbReference>
<evidence type="ECO:0000256" key="13">
    <source>
        <dbReference type="ARBA" id="ARBA00023136"/>
    </source>
</evidence>
<evidence type="ECO:0000256" key="9">
    <source>
        <dbReference type="ARBA" id="ARBA00022741"/>
    </source>
</evidence>
<keyword evidence="5" id="KW-0808">Transferase</keyword>
<evidence type="ECO:0000256" key="17">
    <source>
        <dbReference type="ARBA" id="ARBA00023180"/>
    </source>
</evidence>
<dbReference type="PROSITE" id="PS00109">
    <property type="entry name" value="PROTEIN_KINASE_TYR"/>
    <property type="match status" value="1"/>
</dbReference>
<evidence type="ECO:0000256" key="2">
    <source>
        <dbReference type="ARBA" id="ARBA00004167"/>
    </source>
</evidence>
<keyword evidence="8" id="KW-0677">Repeat</keyword>
<proteinExistence type="predicted"/>
<evidence type="ECO:0000259" key="24">
    <source>
        <dbReference type="PROSITE" id="PS50011"/>
    </source>
</evidence>
<dbReference type="PROSITE" id="PS00107">
    <property type="entry name" value="PROTEIN_KINASE_ATP"/>
    <property type="match status" value="1"/>
</dbReference>
<evidence type="ECO:0000256" key="3">
    <source>
        <dbReference type="ARBA" id="ARBA00011902"/>
    </source>
</evidence>
<dbReference type="Gene3D" id="3.30.200.20">
    <property type="entry name" value="Phosphorylase Kinase, domain 1"/>
    <property type="match status" value="1"/>
</dbReference>
<keyword evidence="26" id="KW-1185">Reference proteome</keyword>
<dbReference type="EMBL" id="JAHLQT010044034">
    <property type="protein sequence ID" value="KAG7154752.1"/>
    <property type="molecule type" value="Genomic_DNA"/>
</dbReference>
<feature type="signal peptide" evidence="23">
    <location>
        <begin position="1"/>
        <end position="38"/>
    </location>
</feature>
<keyword evidence="9 21" id="KW-0547">Nucleotide-binding</keyword>
<dbReference type="InterPro" id="IPR001245">
    <property type="entry name" value="Ser-Thr/Tyr_kinase_cat_dom"/>
</dbReference>
<keyword evidence="18" id="KW-0393">Immunoglobulin domain</keyword>
<reference evidence="25" key="1">
    <citation type="journal article" date="2021" name="Sci. Adv.">
        <title>The American lobster genome reveals insights on longevity, neural, and immune adaptations.</title>
        <authorList>
            <person name="Polinski J.M."/>
            <person name="Zimin A.V."/>
            <person name="Clark K.F."/>
            <person name="Kohn A.B."/>
            <person name="Sadowski N."/>
            <person name="Timp W."/>
            <person name="Ptitsyn A."/>
            <person name="Khanna P."/>
            <person name="Romanova D.Y."/>
            <person name="Williams P."/>
            <person name="Greenwood S.J."/>
            <person name="Moroz L.L."/>
            <person name="Walt D.R."/>
            <person name="Bodnar A.G."/>
        </authorList>
    </citation>
    <scope>NUCLEOTIDE SEQUENCE</scope>
    <source>
        <strain evidence="25">GMGI-L3</strain>
    </source>
</reference>
<dbReference type="PRINTS" id="PR00109">
    <property type="entry name" value="TYRKINASE"/>
</dbReference>
<dbReference type="Proteomes" id="UP000747542">
    <property type="component" value="Unassembled WGS sequence"/>
</dbReference>
<dbReference type="FunFam" id="1.10.510.10:FF:001227">
    <property type="entry name" value="Tyrosine-protein kinase receptor"/>
    <property type="match status" value="1"/>
</dbReference>
<keyword evidence="6 22" id="KW-0812">Transmembrane</keyword>
<keyword evidence="7 23" id="KW-0732">Signal</keyword>
<evidence type="ECO:0000256" key="4">
    <source>
        <dbReference type="ARBA" id="ARBA00022553"/>
    </source>
</evidence>
<keyword evidence="14" id="KW-0829">Tyrosine-protein kinase</keyword>
<dbReference type="Pfam" id="PF07714">
    <property type="entry name" value="PK_Tyr_Ser-Thr"/>
    <property type="match status" value="1"/>
</dbReference>
<keyword evidence="15" id="KW-1015">Disulfide bond</keyword>
<evidence type="ECO:0000256" key="5">
    <source>
        <dbReference type="ARBA" id="ARBA00022679"/>
    </source>
</evidence>
<evidence type="ECO:0000256" key="19">
    <source>
        <dbReference type="ARBA" id="ARBA00051243"/>
    </source>
</evidence>
<dbReference type="GO" id="GO:0004930">
    <property type="term" value="F:G protein-coupled receptor activity"/>
    <property type="evidence" value="ECO:0007669"/>
    <property type="project" value="InterPro"/>
</dbReference>
<evidence type="ECO:0000256" key="23">
    <source>
        <dbReference type="SAM" id="SignalP"/>
    </source>
</evidence>
<feature type="domain" description="Protein kinase" evidence="24">
    <location>
        <begin position="941"/>
        <end position="1214"/>
    </location>
</feature>
<evidence type="ECO:0000256" key="11">
    <source>
        <dbReference type="ARBA" id="ARBA00022840"/>
    </source>
</evidence>
<protein>
    <recommendedName>
        <fullName evidence="3">receptor protein-tyrosine kinase</fullName>
        <ecNumber evidence="3">2.7.10.1</ecNumber>
    </recommendedName>
</protein>
<dbReference type="GO" id="GO:0005524">
    <property type="term" value="F:ATP binding"/>
    <property type="evidence" value="ECO:0007669"/>
    <property type="project" value="UniProtKB-UniRule"/>
</dbReference>
<dbReference type="SUPFAM" id="SSF53822">
    <property type="entry name" value="Periplasmic binding protein-like I"/>
    <property type="match status" value="1"/>
</dbReference>
<evidence type="ECO:0000256" key="6">
    <source>
        <dbReference type="ARBA" id="ARBA00022692"/>
    </source>
</evidence>
<dbReference type="InterPro" id="IPR050122">
    <property type="entry name" value="RTK"/>
</dbReference>
<dbReference type="FunFam" id="3.30.200.20:FF:000593">
    <property type="entry name" value="Predicted protein"/>
    <property type="match status" value="1"/>
</dbReference>
<keyword evidence="12 22" id="KW-1133">Transmembrane helix</keyword>
<dbReference type="SMART" id="SM00220">
    <property type="entry name" value="S_TKc"/>
    <property type="match status" value="1"/>
</dbReference>
<dbReference type="EC" id="2.7.10.1" evidence="3"/>
<dbReference type="GO" id="GO:0007169">
    <property type="term" value="P:cell surface receptor protein tyrosine kinase signaling pathway"/>
    <property type="evidence" value="ECO:0007669"/>
    <property type="project" value="TreeGrafter"/>
</dbReference>
<dbReference type="CDD" id="cd06366">
    <property type="entry name" value="PBP1_GABAb_receptor"/>
    <property type="match status" value="1"/>
</dbReference>
<keyword evidence="17" id="KW-0325">Glycoprotein</keyword>
<dbReference type="CDD" id="cd00192">
    <property type="entry name" value="PTKc"/>
    <property type="match status" value="1"/>
</dbReference>
<organism evidence="25 26">
    <name type="scientific">Homarus americanus</name>
    <name type="common">American lobster</name>
    <dbReference type="NCBI Taxonomy" id="6706"/>
    <lineage>
        <taxon>Eukaryota</taxon>
        <taxon>Metazoa</taxon>
        <taxon>Ecdysozoa</taxon>
        <taxon>Arthropoda</taxon>
        <taxon>Crustacea</taxon>
        <taxon>Multicrustacea</taxon>
        <taxon>Malacostraca</taxon>
        <taxon>Eumalacostraca</taxon>
        <taxon>Eucarida</taxon>
        <taxon>Decapoda</taxon>
        <taxon>Pleocyemata</taxon>
        <taxon>Astacidea</taxon>
        <taxon>Nephropoidea</taxon>
        <taxon>Nephropidae</taxon>
        <taxon>Homarus</taxon>
    </lineage>
</organism>
<dbReference type="PRINTS" id="PR00248">
    <property type="entry name" value="GPCRMGR"/>
</dbReference>
<dbReference type="GO" id="GO:0004714">
    <property type="term" value="F:transmembrane receptor protein tyrosine kinase activity"/>
    <property type="evidence" value="ECO:0007669"/>
    <property type="project" value="UniProtKB-EC"/>
</dbReference>
<dbReference type="PANTHER" id="PTHR24416:SF489">
    <property type="entry name" value="PROTEIN KINASE DOMAIN-CONTAINING PROTEIN"/>
    <property type="match status" value="1"/>
</dbReference>
<evidence type="ECO:0000256" key="15">
    <source>
        <dbReference type="ARBA" id="ARBA00023157"/>
    </source>
</evidence>
<name>A0A8J5J8W2_HOMAM</name>
<dbReference type="InterPro" id="IPR017441">
    <property type="entry name" value="Protein_kinase_ATP_BS"/>
</dbReference>
<evidence type="ECO:0000256" key="10">
    <source>
        <dbReference type="ARBA" id="ARBA00022777"/>
    </source>
</evidence>
<dbReference type="Pfam" id="PF01094">
    <property type="entry name" value="ANF_receptor"/>
    <property type="match status" value="1"/>
</dbReference>
<keyword evidence="16 25" id="KW-0675">Receptor</keyword>
<dbReference type="InterPro" id="IPR011009">
    <property type="entry name" value="Kinase-like_dom_sf"/>
</dbReference>
<evidence type="ECO:0000256" key="8">
    <source>
        <dbReference type="ARBA" id="ARBA00022737"/>
    </source>
</evidence>
<evidence type="ECO:0000256" key="20">
    <source>
        <dbReference type="ARBA" id="ARBA00056965"/>
    </source>
</evidence>
<evidence type="ECO:0000256" key="18">
    <source>
        <dbReference type="ARBA" id="ARBA00023319"/>
    </source>
</evidence>
<evidence type="ECO:0000313" key="26">
    <source>
        <dbReference type="Proteomes" id="UP000747542"/>
    </source>
</evidence>
<dbReference type="InterPro" id="IPR001828">
    <property type="entry name" value="ANF_lig-bd_rcpt"/>
</dbReference>
<evidence type="ECO:0000256" key="1">
    <source>
        <dbReference type="ARBA" id="ARBA00004141"/>
    </source>
</evidence>
<keyword evidence="4" id="KW-0597">Phosphoprotein</keyword>
<dbReference type="GO" id="GO:0005886">
    <property type="term" value="C:plasma membrane"/>
    <property type="evidence" value="ECO:0007669"/>
    <property type="project" value="TreeGrafter"/>
</dbReference>
<comment type="function">
    <text evidence="20">Receptor for basic fibroblast growth factor.</text>
</comment>
<evidence type="ECO:0000256" key="16">
    <source>
        <dbReference type="ARBA" id="ARBA00023170"/>
    </source>
</evidence>
<comment type="catalytic activity">
    <reaction evidence="19">
        <text>L-tyrosyl-[protein] + ATP = O-phospho-L-tyrosyl-[protein] + ADP + H(+)</text>
        <dbReference type="Rhea" id="RHEA:10596"/>
        <dbReference type="Rhea" id="RHEA-COMP:10136"/>
        <dbReference type="Rhea" id="RHEA-COMP:20101"/>
        <dbReference type="ChEBI" id="CHEBI:15378"/>
        <dbReference type="ChEBI" id="CHEBI:30616"/>
        <dbReference type="ChEBI" id="CHEBI:46858"/>
        <dbReference type="ChEBI" id="CHEBI:61978"/>
        <dbReference type="ChEBI" id="CHEBI:456216"/>
        <dbReference type="EC" id="2.7.10.1"/>
    </reaction>
</comment>
<dbReference type="Gene3D" id="3.40.50.2300">
    <property type="match status" value="2"/>
</dbReference>
<evidence type="ECO:0000256" key="12">
    <source>
        <dbReference type="ARBA" id="ARBA00022989"/>
    </source>
</evidence>
<dbReference type="InterPro" id="IPR000337">
    <property type="entry name" value="GPCR_3"/>
</dbReference>
<dbReference type="GO" id="GO:0043235">
    <property type="term" value="C:receptor complex"/>
    <property type="evidence" value="ECO:0007669"/>
    <property type="project" value="TreeGrafter"/>
</dbReference>
<evidence type="ECO:0000313" key="25">
    <source>
        <dbReference type="EMBL" id="KAG7154752.1"/>
    </source>
</evidence>
<dbReference type="PROSITE" id="PS50011">
    <property type="entry name" value="PROTEIN_KINASE_DOM"/>
    <property type="match status" value="1"/>
</dbReference>
<evidence type="ECO:0000256" key="14">
    <source>
        <dbReference type="ARBA" id="ARBA00023137"/>
    </source>
</evidence>
<dbReference type="InterPro" id="IPR020635">
    <property type="entry name" value="Tyr_kinase_cat_dom"/>
</dbReference>
<keyword evidence="13 22" id="KW-0472">Membrane</keyword>
<feature type="transmembrane region" description="Helical" evidence="22">
    <location>
        <begin position="882"/>
        <end position="907"/>
    </location>
</feature>
<evidence type="ECO:0000256" key="7">
    <source>
        <dbReference type="ARBA" id="ARBA00022729"/>
    </source>
</evidence>
<gene>
    <name evidence="25" type="primary">IGF1R-L</name>
    <name evidence="25" type="ORF">Hamer_G024072</name>
</gene>
<comment type="caution">
    <text evidence="25">The sequence shown here is derived from an EMBL/GenBank/DDBJ whole genome shotgun (WGS) entry which is preliminary data.</text>
</comment>
<dbReference type="InterPro" id="IPR028082">
    <property type="entry name" value="Peripla_BP_I"/>
</dbReference>
<keyword evidence="11 21" id="KW-0067">ATP-binding</keyword>
<comment type="subcellular location">
    <subcellularLocation>
        <location evidence="1">Membrane</location>
        <topology evidence="1">Multi-pass membrane protein</topology>
    </subcellularLocation>
    <subcellularLocation>
        <location evidence="2">Membrane</location>
        <topology evidence="2">Single-pass membrane protein</topology>
    </subcellularLocation>
</comment>
<sequence length="1363" mass="156411">MNEHSGRWLAGVAGRPCQPCRTFLLLLALLLLVRATAGVTSEPQHARSQVTSLQTHRVVSSSTVPSCFDNTEFHREVKPQRLYVDEKEQPLTMLTSSRVPQQLMTRMVAIFLKELLGYVNLTITTVPDTFDPGRVINEMKPDKQDSSSSGPLPYVNWGASPFIYEFSVVNGTLVVFANRSSMEVRIPKAMVSLEVWIPPGYNVESLTTDFETSSYLGSGGRFGWFMPKRLLRPDFIVEHWRSFTSPNSPTLKLFSRTQDDYNVTKFLRGQIEAMKAYVIVSWIGPNLNHKFIKNNSDLSGLEGEEERSILIFHWWPSVLLQPFDFISVSFPPCIDRTIKADGDSPYQCKYEMHRFHKFLWKKLKRYAKFAYNAFHKVQVNHTDFMDLLDTYNMWKNKSSLALDEVACHWMKNNKQRWLTWQPGSTLHQLKMVGLFPISTEKKNRRKFIAPGNVPAYFMAVEAVNKNKSILTDFEIHPIVLNGACEPAMVMRQFIEILQMSSSQGFYNNMIGFVGPACSDTVEPIAGVSKYFNVPIISYGAEGAIFSDQDHYPYFFRTIPENKIFRYVYSSYFKREGWKRVASLTENGQRYSEYLTLLRDKLQEDGIELETLKYPQERKTPDMTQYLLDLKNKNYYIIIGDFYQDVAREVICDAYHLKMTGHQAYLWFLPHWFSADWYDVDKVPSYTKCTTAQMHSALQGHMSLSYKYFAEDNDIMQEGITVAEWRKLYSQRINTTVKTKNASESDYAGFTYDAVWTYALALDNLFKKDPSYAADLRATSTIGAFMKEISAISFNGVSGHINFSSGASRMTDIIVWQFQNKEYVEVGRFHPPPSVSDTGEDKEIDFNFKINKDRFLWPTGEKPVDGSTCAIQAFSEFVNLECAYALIVLCTLCFGGLILLLFICFCIFKRRYEKKLEQIQELWRRRPLFEIFDGWEIPRDKVVINRKLGEGAFGTVYGGECQFDTEGWVAVAVKTLKVGSTISEKLDFLSEAEMMKNFEHENIVRLLGVCTKTEPIYTVMEFMLYGDLKVYLLARRNLVNEKNRNDDDEVSNKRLTSMALDIARGLAYLADLKFVHRDVACRNCLVNANRTVKLADFGMTRPMYENNYYKFNRKGMLPVRWMAPESLTEGVFTTMSDIWSYGVLLYEIVTFGAFPFQGMSNDQVLEHVKAGHTIAIPRGIKPQLDVLLKTCWHRVPSRRPQVLQIIEHLIAYPRLISPSLDGPQSSVQIEDTVSLEMRIPDKTRKLSLSINNRLQNVASSSRKRSMSGNMVMNIPPLTTSLSEDGMISAHSNLDALNLNHVMVEENEMGEDPLLPPAQYVSSRYMSLTPKEHKEKEKESLVSRQQGDYCTTDISRDLWTNVTPV</sequence>
<feature type="chain" id="PRO_5035216308" description="receptor protein-tyrosine kinase" evidence="23">
    <location>
        <begin position="39"/>
        <end position="1363"/>
    </location>
</feature>
<dbReference type="SMART" id="SM00219">
    <property type="entry name" value="TyrKc"/>
    <property type="match status" value="1"/>
</dbReference>
<feature type="binding site" evidence="21">
    <location>
        <position position="973"/>
    </location>
    <ligand>
        <name>ATP</name>
        <dbReference type="ChEBI" id="CHEBI:30616"/>
    </ligand>
</feature>
<dbReference type="InterPro" id="IPR000719">
    <property type="entry name" value="Prot_kinase_dom"/>
</dbReference>
<accession>A0A8J5J8W2</accession>
<dbReference type="Gene3D" id="1.10.510.10">
    <property type="entry name" value="Transferase(Phosphotransferase) domain 1"/>
    <property type="match status" value="1"/>
</dbReference>
<dbReference type="PANTHER" id="PTHR24416">
    <property type="entry name" value="TYROSINE-PROTEIN KINASE RECEPTOR"/>
    <property type="match status" value="1"/>
</dbReference>
<evidence type="ECO:0000256" key="22">
    <source>
        <dbReference type="SAM" id="Phobius"/>
    </source>
</evidence>
<keyword evidence="10" id="KW-0418">Kinase</keyword>